<dbReference type="InterPro" id="IPR009057">
    <property type="entry name" value="Homeodomain-like_sf"/>
</dbReference>
<evidence type="ECO:0000256" key="2">
    <source>
        <dbReference type="ARBA" id="ARBA00023015"/>
    </source>
</evidence>
<dbReference type="EMBL" id="JAAFYZ010000046">
    <property type="protein sequence ID" value="MBS2548327.1"/>
    <property type="molecule type" value="Genomic_DNA"/>
</dbReference>
<evidence type="ECO:0000256" key="1">
    <source>
        <dbReference type="ARBA" id="ARBA00022491"/>
    </source>
</evidence>
<evidence type="ECO:0000256" key="3">
    <source>
        <dbReference type="ARBA" id="ARBA00023125"/>
    </source>
</evidence>
<proteinExistence type="predicted"/>
<dbReference type="InterPro" id="IPR001647">
    <property type="entry name" value="HTH_TetR"/>
</dbReference>
<accession>A0ABS5KQL2</accession>
<feature type="region of interest" description="Disordered" evidence="6">
    <location>
        <begin position="199"/>
        <end position="220"/>
    </location>
</feature>
<evidence type="ECO:0000256" key="5">
    <source>
        <dbReference type="PROSITE-ProRule" id="PRU00335"/>
    </source>
</evidence>
<reference evidence="8 9" key="1">
    <citation type="submission" date="2020-02" db="EMBL/GenBank/DDBJ databases">
        <title>Acidophilic actinobacteria isolated from forest soil.</title>
        <authorList>
            <person name="Golinska P."/>
        </authorList>
    </citation>
    <scope>NUCLEOTIDE SEQUENCE [LARGE SCALE GENOMIC DNA]</scope>
    <source>
        <strain evidence="8 9">NL8</strain>
    </source>
</reference>
<organism evidence="8 9">
    <name type="scientific">Catenulispora pinistramenti</name>
    <dbReference type="NCBI Taxonomy" id="2705254"/>
    <lineage>
        <taxon>Bacteria</taxon>
        <taxon>Bacillati</taxon>
        <taxon>Actinomycetota</taxon>
        <taxon>Actinomycetes</taxon>
        <taxon>Catenulisporales</taxon>
        <taxon>Catenulisporaceae</taxon>
        <taxon>Catenulispora</taxon>
    </lineage>
</organism>
<evidence type="ECO:0000313" key="9">
    <source>
        <dbReference type="Proteomes" id="UP000730482"/>
    </source>
</evidence>
<dbReference type="PROSITE" id="PS50977">
    <property type="entry name" value="HTH_TETR_2"/>
    <property type="match status" value="1"/>
</dbReference>
<dbReference type="Proteomes" id="UP000730482">
    <property type="component" value="Unassembled WGS sequence"/>
</dbReference>
<name>A0ABS5KQL2_9ACTN</name>
<dbReference type="InterPro" id="IPR050109">
    <property type="entry name" value="HTH-type_TetR-like_transc_reg"/>
</dbReference>
<dbReference type="InterPro" id="IPR039538">
    <property type="entry name" value="BetI_C"/>
</dbReference>
<dbReference type="SUPFAM" id="SSF46689">
    <property type="entry name" value="Homeodomain-like"/>
    <property type="match status" value="1"/>
</dbReference>
<protein>
    <submittedName>
        <fullName evidence="8">TetR family transcriptional regulator</fullName>
    </submittedName>
</protein>
<dbReference type="Pfam" id="PF13977">
    <property type="entry name" value="TetR_C_6"/>
    <property type="match status" value="1"/>
</dbReference>
<dbReference type="PRINTS" id="PR00455">
    <property type="entry name" value="HTHTETR"/>
</dbReference>
<dbReference type="Pfam" id="PF00440">
    <property type="entry name" value="TetR_N"/>
    <property type="match status" value="1"/>
</dbReference>
<dbReference type="PANTHER" id="PTHR30055">
    <property type="entry name" value="HTH-TYPE TRANSCRIPTIONAL REGULATOR RUTR"/>
    <property type="match status" value="1"/>
</dbReference>
<dbReference type="InterPro" id="IPR036271">
    <property type="entry name" value="Tet_transcr_reg_TetR-rel_C_sf"/>
</dbReference>
<feature type="domain" description="HTH tetR-type" evidence="7">
    <location>
        <begin position="10"/>
        <end position="70"/>
    </location>
</feature>
<evidence type="ECO:0000256" key="4">
    <source>
        <dbReference type="ARBA" id="ARBA00023163"/>
    </source>
</evidence>
<keyword evidence="1" id="KW-0678">Repressor</keyword>
<gene>
    <name evidence="8" type="ORF">KGQ19_15790</name>
</gene>
<evidence type="ECO:0000259" key="7">
    <source>
        <dbReference type="PROSITE" id="PS50977"/>
    </source>
</evidence>
<keyword evidence="3 5" id="KW-0238">DNA-binding</keyword>
<keyword evidence="4" id="KW-0804">Transcription</keyword>
<comment type="caution">
    <text evidence="8">The sequence shown here is derived from an EMBL/GenBank/DDBJ whole genome shotgun (WGS) entry which is preliminary data.</text>
</comment>
<dbReference type="SUPFAM" id="SSF48498">
    <property type="entry name" value="Tetracyclin repressor-like, C-terminal domain"/>
    <property type="match status" value="1"/>
</dbReference>
<dbReference type="Gene3D" id="1.10.357.10">
    <property type="entry name" value="Tetracycline Repressor, domain 2"/>
    <property type="match status" value="1"/>
</dbReference>
<sequence length="220" mass="23666">MPTRKRPHRSQTRRQVLDAAFTVFSEHGIAASSLNEVAVAAGLTKGAVYSNFASKDDLVLALMEEHAAARTDAALAGFASADDSRHGLVDLAAALVHAMRADAAWHRLLAEYFAMSSHDPRRREGLRRRRREVRDAVARAVARVADGLDTELPFTPAEMATVMLALSNGLAVEADIDPDAVPEDLLGRVLLLIAGDADTGARTRSPSAEDHRRGTPQPDS</sequence>
<feature type="DNA-binding region" description="H-T-H motif" evidence="5">
    <location>
        <begin position="33"/>
        <end position="52"/>
    </location>
</feature>
<evidence type="ECO:0000313" key="8">
    <source>
        <dbReference type="EMBL" id="MBS2548327.1"/>
    </source>
</evidence>
<evidence type="ECO:0000256" key="6">
    <source>
        <dbReference type="SAM" id="MobiDB-lite"/>
    </source>
</evidence>
<keyword evidence="2" id="KW-0805">Transcription regulation</keyword>
<keyword evidence="9" id="KW-1185">Reference proteome</keyword>
<dbReference type="PANTHER" id="PTHR30055:SF241">
    <property type="entry name" value="TRANSCRIPTIONAL REGULATORY PROTEIN"/>
    <property type="match status" value="1"/>
</dbReference>